<feature type="compositionally biased region" description="Polar residues" evidence="1">
    <location>
        <begin position="1173"/>
        <end position="1186"/>
    </location>
</feature>
<feature type="region of interest" description="Disordered" evidence="1">
    <location>
        <begin position="815"/>
        <end position="873"/>
    </location>
</feature>
<feature type="region of interest" description="Disordered" evidence="1">
    <location>
        <begin position="748"/>
        <end position="775"/>
    </location>
</feature>
<dbReference type="InterPro" id="IPR026797">
    <property type="entry name" value="HAUS_6"/>
</dbReference>
<feature type="region of interest" description="Disordered" evidence="1">
    <location>
        <begin position="1071"/>
        <end position="1237"/>
    </location>
</feature>
<dbReference type="EMBL" id="JACVVK020000102">
    <property type="protein sequence ID" value="KAK7492562.1"/>
    <property type="molecule type" value="Genomic_DNA"/>
</dbReference>
<feature type="region of interest" description="Disordered" evidence="1">
    <location>
        <begin position="1256"/>
        <end position="1293"/>
    </location>
</feature>
<dbReference type="PANTHER" id="PTHR16151">
    <property type="entry name" value="HAUS AUGMIN-LIKE COMPLEX SUBUNIT 6"/>
    <property type="match status" value="1"/>
</dbReference>
<feature type="compositionally biased region" description="Polar residues" evidence="1">
    <location>
        <begin position="513"/>
        <end position="522"/>
    </location>
</feature>
<feature type="region of interest" description="Disordered" evidence="1">
    <location>
        <begin position="485"/>
        <end position="523"/>
    </location>
</feature>
<feature type="compositionally biased region" description="Low complexity" evidence="1">
    <location>
        <begin position="1023"/>
        <end position="1041"/>
    </location>
</feature>
<evidence type="ECO:0000259" key="2">
    <source>
        <dbReference type="Pfam" id="PF14661"/>
    </source>
</evidence>
<sequence length="1293" mass="142506">MPSGDCSYKWFNHPQTYQTSVVLILRLPKHDIREFDVGGLFQPVCAASLETVTGHYSGMDSSSLRSARPLGDDQSDAQLGLDLRQIFFTNLQLLGFDAAAMEMKYRIPFNRDMFNLPNKAGSEAVLYFLFNRLNPTLCRQEFRDCWPVTDKKTEATFRKVCCMWLQNIQKEEVDARLPKINASLFLSPGGDKFCQLVFCFSSYVLLHVIKFEIGVKREQLLHVRSLTPQNKDLGPAMEKTVQCAAINHRRRFMEQLGIMTTARKCWQEYADELAKESRKLTKDIGDLEREIRLEAQKAATKSAERGSPLPSARHGIVDLSVNAARRAGKLQQVRDMWSAVDTFMAKTEEEREIISSIVDGTLESCVLDARDITVTIPHVMLVECEREIRRRQVENVHEAGKLNLLSVLQLGNLALRLIMNKIQEAGGLPDMSDHAARAKSQAHTHHAYLSKATALMRKMNDVIPYKKKIITKLRRELRFKAPKAPSGLALVGPSPTVNFNENASGATPRGSLLQKTPEQENTPEAAAAIASQVQSSVRRTLMSQHDAFEAFGILPVVKNTGNKNNFNTNNSNTNAENQNSNTNNSTRDPAQPAQKSHQVLLHTSLPAPQKSHSGGRCSTLTEPPQQLRGFLTHKKHLVKELTMCWQTRLIVWAVMHGSEEEERDHLLDSDYLQSHFTAHKPPPEDNPQQSSLVGDFLRLHVTPQRGASSSVSVEHQRVPETQMGFPTGSETRTPHHIVREAWVAAEGERSWTQPGQFRTPAGSHAWSHEEEAEDVNLQDPVAALSEDAFAKHDLIHRSPLEQDIQRMWRDVLSESIEKREGPTGDERRTASSSSASPKDLTPRGTLTGSGRTAADSSRSPFARVTSPETAVSRFTTAETGAVSDDSSHTPTPSYVAVAVREQRMNRSTSHEGEERFSPGQTLTSDGFQFSTSFDEDVSLEGLSRQEGKSNWEERTSALYDDGGELVDSDFEPENQQGSDDPLSFDLAMDEIFLARTPPKSRTLFGDPPRTNNGSNSGMRTKFSRSAPSPSVPSSLTPQQPSKRARTEDVELNSLALSEYASGGISGKSLLKSQASVRGDNGQVSSPRASFRDNSNGSDTSGEPKPVGEGADQRGENNSIGDDIFTFGRSGLNFKSSPTRSTAPKKVTFSPDSASPRARADVQDDLLGDDDLLNNSDFSPMNDSFTPLRSGLFLQGKSPARPSQRQSQSFAGPTHSAGTSGLFEARGETLPQSDRTEEDISARLARLRKMAAEALKNCQESGADVSVDMEEDEGGVDGANAGDAEVDTTPQHVG</sequence>
<feature type="compositionally biased region" description="Low complexity" evidence="1">
    <location>
        <begin position="562"/>
        <end position="586"/>
    </location>
</feature>
<name>A0ABD0KZH1_9CAEN</name>
<reference evidence="3 4" key="1">
    <citation type="journal article" date="2023" name="Sci. Data">
        <title>Genome assembly of the Korean intertidal mud-creeper Batillaria attramentaria.</title>
        <authorList>
            <person name="Patra A.K."/>
            <person name="Ho P.T."/>
            <person name="Jun S."/>
            <person name="Lee S.J."/>
            <person name="Kim Y."/>
            <person name="Won Y.J."/>
        </authorList>
    </citation>
    <scope>NUCLEOTIDE SEQUENCE [LARGE SCALE GENOMIC DNA]</scope>
    <source>
        <strain evidence="3">Wonlab-2016</strain>
    </source>
</reference>
<evidence type="ECO:0000313" key="3">
    <source>
        <dbReference type="EMBL" id="KAK7492562.1"/>
    </source>
</evidence>
<feature type="compositionally biased region" description="Polar residues" evidence="1">
    <location>
        <begin position="1009"/>
        <end position="1018"/>
    </location>
</feature>
<protein>
    <recommendedName>
        <fullName evidence="2">HAUS augmin-like complex subunit 6 N-terminal domain-containing protein</fullName>
    </recommendedName>
</protein>
<feature type="compositionally biased region" description="Basic and acidic residues" evidence="1">
    <location>
        <begin position="943"/>
        <end position="955"/>
    </location>
</feature>
<dbReference type="Pfam" id="PF14661">
    <property type="entry name" value="HAUS6_N"/>
    <property type="match status" value="1"/>
</dbReference>
<feature type="compositionally biased region" description="Low complexity" evidence="1">
    <location>
        <begin position="1197"/>
        <end position="1208"/>
    </location>
</feature>
<dbReference type="Proteomes" id="UP001519460">
    <property type="component" value="Unassembled WGS sequence"/>
</dbReference>
<feature type="compositionally biased region" description="Polar residues" evidence="1">
    <location>
        <begin position="1132"/>
        <end position="1141"/>
    </location>
</feature>
<feature type="compositionally biased region" description="Polar residues" evidence="1">
    <location>
        <begin position="495"/>
        <end position="505"/>
    </location>
</feature>
<dbReference type="InterPro" id="IPR028163">
    <property type="entry name" value="HAUS_6_N"/>
</dbReference>
<gene>
    <name evidence="3" type="ORF">BaRGS_00016228</name>
</gene>
<keyword evidence="4" id="KW-1185">Reference proteome</keyword>
<feature type="compositionally biased region" description="Acidic residues" evidence="1">
    <location>
        <begin position="961"/>
        <end position="972"/>
    </location>
</feature>
<feature type="region of interest" description="Disordered" evidence="1">
    <location>
        <begin position="562"/>
        <end position="597"/>
    </location>
</feature>
<feature type="compositionally biased region" description="Polar residues" evidence="1">
    <location>
        <begin position="918"/>
        <end position="932"/>
    </location>
</feature>
<dbReference type="PANTHER" id="PTHR16151:SF2">
    <property type="entry name" value="HAUS AUGMIN-LIKE COMPLEX SUBUNIT 6"/>
    <property type="match status" value="1"/>
</dbReference>
<feature type="compositionally biased region" description="Basic and acidic residues" evidence="1">
    <location>
        <begin position="815"/>
        <end position="829"/>
    </location>
</feature>
<organism evidence="3 4">
    <name type="scientific">Batillaria attramentaria</name>
    <dbReference type="NCBI Taxonomy" id="370345"/>
    <lineage>
        <taxon>Eukaryota</taxon>
        <taxon>Metazoa</taxon>
        <taxon>Spiralia</taxon>
        <taxon>Lophotrochozoa</taxon>
        <taxon>Mollusca</taxon>
        <taxon>Gastropoda</taxon>
        <taxon>Caenogastropoda</taxon>
        <taxon>Sorbeoconcha</taxon>
        <taxon>Cerithioidea</taxon>
        <taxon>Batillariidae</taxon>
        <taxon>Batillaria</taxon>
    </lineage>
</organism>
<feature type="compositionally biased region" description="Acidic residues" evidence="1">
    <location>
        <begin position="1162"/>
        <end position="1171"/>
    </location>
</feature>
<evidence type="ECO:0000313" key="4">
    <source>
        <dbReference type="Proteomes" id="UP001519460"/>
    </source>
</evidence>
<comment type="caution">
    <text evidence="3">The sequence shown here is derived from an EMBL/GenBank/DDBJ whole genome shotgun (WGS) entry which is preliminary data.</text>
</comment>
<proteinExistence type="predicted"/>
<feature type="compositionally biased region" description="Polar residues" evidence="1">
    <location>
        <begin position="1081"/>
        <end position="1100"/>
    </location>
</feature>
<accession>A0ABD0KZH1</accession>
<feature type="compositionally biased region" description="Basic and acidic residues" evidence="1">
    <location>
        <begin position="904"/>
        <end position="916"/>
    </location>
</feature>
<feature type="domain" description="HAUS augmin-like complex subunit 6 N-terminal" evidence="2">
    <location>
        <begin position="87"/>
        <end position="338"/>
    </location>
</feature>
<feature type="compositionally biased region" description="Polar residues" evidence="1">
    <location>
        <begin position="844"/>
        <end position="859"/>
    </location>
</feature>
<feature type="region of interest" description="Disordered" evidence="1">
    <location>
        <begin position="904"/>
        <end position="1049"/>
    </location>
</feature>
<evidence type="ECO:0000256" key="1">
    <source>
        <dbReference type="SAM" id="MobiDB-lite"/>
    </source>
</evidence>